<evidence type="ECO:0000313" key="1">
    <source>
        <dbReference type="EMBL" id="KTF06430.1"/>
    </source>
</evidence>
<sequence>MLIMLNKNGYCGSYYHKNHYYKQMANIDSCVIYTQR</sequence>
<accession>A0A1B6NSH7</accession>
<gene>
    <name evidence="1" type="ORF">MGSAQ_002074</name>
</gene>
<protein>
    <submittedName>
        <fullName evidence="1">Uncharacterized protein</fullName>
    </submittedName>
</protein>
<organism evidence="1">
    <name type="scientific">marine sediment metagenome</name>
    <dbReference type="NCBI Taxonomy" id="412755"/>
    <lineage>
        <taxon>unclassified sequences</taxon>
        <taxon>metagenomes</taxon>
        <taxon>ecological metagenomes</taxon>
    </lineage>
</organism>
<reference evidence="1" key="1">
    <citation type="submission" date="2013-11" db="EMBL/GenBank/DDBJ databases">
        <title>Microbial diversity, functional groups and degradation webs in Northern and Southern Mediterranean and Red Sea marine crude oil polluted sites.</title>
        <authorList>
            <person name="Daffonchio D."/>
            <person name="Mapelli F."/>
            <person name="Ferrer M."/>
            <person name="Richter M."/>
            <person name="Cherif A."/>
            <person name="Malkawi H.I."/>
            <person name="Yakimov M.M."/>
            <person name="Abdel-Fattah Y.R."/>
            <person name="Blaghen M."/>
            <person name="Golyshin P.N."/>
            <person name="Kalogerakis N."/>
            <person name="Boon N."/>
            <person name="Magagnini M."/>
            <person name="Fava F."/>
        </authorList>
    </citation>
    <scope>NUCLEOTIDE SEQUENCE</scope>
</reference>
<dbReference type="EMBL" id="AYSL01001157">
    <property type="protein sequence ID" value="KTF06430.1"/>
    <property type="molecule type" value="Genomic_DNA"/>
</dbReference>
<dbReference type="AlphaFoldDB" id="A0A1B6NSH7"/>
<name>A0A1B6NSH7_9ZZZZ</name>
<proteinExistence type="predicted"/>
<comment type="caution">
    <text evidence="1">The sequence shown here is derived from an EMBL/GenBank/DDBJ whole genome shotgun (WGS) entry which is preliminary data.</text>
</comment>